<evidence type="ECO:0000313" key="1">
    <source>
        <dbReference type="EMBL" id="MPM64624.1"/>
    </source>
</evidence>
<dbReference type="EMBL" id="VSSQ01020058">
    <property type="protein sequence ID" value="MPM64624.1"/>
    <property type="molecule type" value="Genomic_DNA"/>
</dbReference>
<reference evidence="1" key="1">
    <citation type="submission" date="2019-08" db="EMBL/GenBank/DDBJ databases">
        <authorList>
            <person name="Kucharzyk K."/>
            <person name="Murdoch R.W."/>
            <person name="Higgins S."/>
            <person name="Loffler F."/>
        </authorList>
    </citation>
    <scope>NUCLEOTIDE SEQUENCE</scope>
</reference>
<name>A0A645BS50_9ZZZZ</name>
<protein>
    <submittedName>
        <fullName evidence="1">Uncharacterized protein</fullName>
    </submittedName>
</protein>
<dbReference type="AlphaFoldDB" id="A0A645BS50"/>
<sequence length="120" mass="14273">MAQLVNLVIYRGDLFNINIRRRYVRLRLVIVIVRYEVLYGAVGKKLLKLAAQLRGQRFIVRNNKRRFLYALDHVSDRIRFARARNAKQYLFFLPLSQATRQAFNCFRLASRRLIGGLQFK</sequence>
<dbReference type="AntiFam" id="ANF00217">
    <property type="entry name" value="Shadow ORF (opposite uvrB)"/>
</dbReference>
<accession>A0A645BS50</accession>
<organism evidence="1">
    <name type="scientific">bioreactor metagenome</name>
    <dbReference type="NCBI Taxonomy" id="1076179"/>
    <lineage>
        <taxon>unclassified sequences</taxon>
        <taxon>metagenomes</taxon>
        <taxon>ecological metagenomes</taxon>
    </lineage>
</organism>
<gene>
    <name evidence="1" type="ORF">SDC9_111511</name>
</gene>
<proteinExistence type="predicted"/>
<comment type="caution">
    <text evidence="1">The sequence shown here is derived from an EMBL/GenBank/DDBJ whole genome shotgun (WGS) entry which is preliminary data.</text>
</comment>